<feature type="domain" description="Aminotransferase class I/classII large" evidence="13">
    <location>
        <begin position="45"/>
        <end position="385"/>
    </location>
</feature>
<dbReference type="PANTHER" id="PTHR13693">
    <property type="entry name" value="CLASS II AMINOTRANSFERASE/8-AMINO-7-OXONONANOATE SYNTHASE"/>
    <property type="match status" value="1"/>
</dbReference>
<evidence type="ECO:0000256" key="11">
    <source>
        <dbReference type="ARBA" id="ARBA00047715"/>
    </source>
</evidence>
<dbReference type="EMBL" id="SPAZ01000091">
    <property type="protein sequence ID" value="TQE36432.1"/>
    <property type="molecule type" value="Genomic_DNA"/>
</dbReference>
<dbReference type="InterPro" id="IPR050087">
    <property type="entry name" value="AON_synthase_class-II"/>
</dbReference>
<accession>A0AAE8W4F5</accession>
<evidence type="ECO:0000313" key="15">
    <source>
        <dbReference type="Proteomes" id="UP000318720"/>
    </source>
</evidence>
<name>A0AAE8W4F5_9ACTN</name>
<evidence type="ECO:0000256" key="2">
    <source>
        <dbReference type="ARBA" id="ARBA00004746"/>
    </source>
</evidence>
<comment type="caution">
    <text evidence="14">The sequence shown here is derived from an EMBL/GenBank/DDBJ whole genome shotgun (WGS) entry which is preliminary data.</text>
</comment>
<evidence type="ECO:0000256" key="5">
    <source>
        <dbReference type="ARBA" id="ARBA00013187"/>
    </source>
</evidence>
<dbReference type="PROSITE" id="PS00599">
    <property type="entry name" value="AA_TRANSFER_CLASS_2"/>
    <property type="match status" value="1"/>
</dbReference>
<evidence type="ECO:0000256" key="9">
    <source>
        <dbReference type="ARBA" id="ARBA00032610"/>
    </source>
</evidence>
<dbReference type="AlphaFoldDB" id="A0AAE8W4F5"/>
<evidence type="ECO:0000256" key="1">
    <source>
        <dbReference type="ARBA" id="ARBA00001933"/>
    </source>
</evidence>
<comment type="similarity">
    <text evidence="3">Belongs to the class-II pyridoxal-phosphate-dependent aminotransferase family. BioF subfamily.</text>
</comment>
<evidence type="ECO:0000259" key="13">
    <source>
        <dbReference type="Pfam" id="PF00155"/>
    </source>
</evidence>
<comment type="subunit">
    <text evidence="4">Homodimer.</text>
</comment>
<evidence type="ECO:0000256" key="7">
    <source>
        <dbReference type="ARBA" id="ARBA00022756"/>
    </source>
</evidence>
<evidence type="ECO:0000256" key="10">
    <source>
        <dbReference type="ARBA" id="ARBA00033381"/>
    </source>
</evidence>
<evidence type="ECO:0000256" key="4">
    <source>
        <dbReference type="ARBA" id="ARBA00011738"/>
    </source>
</evidence>
<dbReference type="RefSeq" id="WP_048820945.1">
    <property type="nucleotide sequence ID" value="NZ_JARAVA010000139.1"/>
</dbReference>
<keyword evidence="6" id="KW-0808">Transferase</keyword>
<proteinExistence type="inferred from homology"/>
<dbReference type="Pfam" id="PF00155">
    <property type="entry name" value="Aminotran_1_2"/>
    <property type="match status" value="1"/>
</dbReference>
<dbReference type="InterPro" id="IPR015422">
    <property type="entry name" value="PyrdxlP-dep_Trfase_small"/>
</dbReference>
<protein>
    <recommendedName>
        <fullName evidence="5">8-amino-7-oxononanoate synthase</fullName>
        <ecNumber evidence="5">2.3.1.47</ecNumber>
    </recommendedName>
    <alternativeName>
        <fullName evidence="9">7-keto-8-amino-pelargonic acid synthase</fullName>
    </alternativeName>
    <alternativeName>
        <fullName evidence="10">8-amino-7-ketopelargonate synthase</fullName>
    </alternativeName>
</protein>
<dbReference type="Gene3D" id="3.40.640.10">
    <property type="entry name" value="Type I PLP-dependent aspartate aminotransferase-like (Major domain)"/>
    <property type="match status" value="1"/>
</dbReference>
<dbReference type="GO" id="GO:0008710">
    <property type="term" value="F:8-amino-7-oxononanoate synthase activity"/>
    <property type="evidence" value="ECO:0007669"/>
    <property type="project" value="UniProtKB-EC"/>
</dbReference>
<reference evidence="14 15" key="1">
    <citation type="submission" date="2019-03" db="EMBL/GenBank/DDBJ databases">
        <title>Comparative genomic analyses of the sweetpotato soil rot pathogen, Streptomyces ipomoeae.</title>
        <authorList>
            <person name="Ruschel Soares N."/>
            <person name="Badger J.H."/>
            <person name="Huguet-Tapia J.C."/>
            <person name="Clark C.A."/>
            <person name="Pettis G.S."/>
        </authorList>
    </citation>
    <scope>NUCLEOTIDE SEQUENCE [LARGE SCALE GENOMIC DNA]</scope>
    <source>
        <strain evidence="14 15">88-35</strain>
    </source>
</reference>
<dbReference type="InterPro" id="IPR015421">
    <property type="entry name" value="PyrdxlP-dep_Trfase_major"/>
</dbReference>
<dbReference type="Proteomes" id="UP000318720">
    <property type="component" value="Unassembled WGS sequence"/>
</dbReference>
<comment type="catalytic activity">
    <reaction evidence="11">
        <text>6-carboxyhexanoyl-[ACP] + L-alanine + H(+) = (8S)-8-amino-7-oxononanoate + holo-[ACP] + CO2</text>
        <dbReference type="Rhea" id="RHEA:42288"/>
        <dbReference type="Rhea" id="RHEA-COMP:9685"/>
        <dbReference type="Rhea" id="RHEA-COMP:9955"/>
        <dbReference type="ChEBI" id="CHEBI:15378"/>
        <dbReference type="ChEBI" id="CHEBI:16526"/>
        <dbReference type="ChEBI" id="CHEBI:57972"/>
        <dbReference type="ChEBI" id="CHEBI:64479"/>
        <dbReference type="ChEBI" id="CHEBI:78846"/>
        <dbReference type="ChEBI" id="CHEBI:149468"/>
        <dbReference type="EC" id="2.3.1.47"/>
    </reaction>
</comment>
<dbReference type="SUPFAM" id="SSF53383">
    <property type="entry name" value="PLP-dependent transferases"/>
    <property type="match status" value="1"/>
</dbReference>
<dbReference type="InterPro" id="IPR015424">
    <property type="entry name" value="PyrdxlP-dep_Trfase"/>
</dbReference>
<keyword evidence="7" id="KW-0093">Biotin biosynthesis</keyword>
<dbReference type="Gene3D" id="3.90.1150.10">
    <property type="entry name" value="Aspartate Aminotransferase, domain 1"/>
    <property type="match status" value="1"/>
</dbReference>
<gene>
    <name evidence="14" type="ORF">Sipo8835_10260</name>
</gene>
<comment type="pathway">
    <text evidence="2">Cofactor biosynthesis; biotin biosynthesis.</text>
</comment>
<dbReference type="GO" id="GO:0009102">
    <property type="term" value="P:biotin biosynthetic process"/>
    <property type="evidence" value="ECO:0007669"/>
    <property type="project" value="UniProtKB-KW"/>
</dbReference>
<evidence type="ECO:0000256" key="3">
    <source>
        <dbReference type="ARBA" id="ARBA00010008"/>
    </source>
</evidence>
<evidence type="ECO:0000256" key="6">
    <source>
        <dbReference type="ARBA" id="ARBA00022679"/>
    </source>
</evidence>
<dbReference type="PANTHER" id="PTHR13693:SF100">
    <property type="entry name" value="8-AMINO-7-OXONONANOATE SYNTHASE"/>
    <property type="match status" value="1"/>
</dbReference>
<dbReference type="EC" id="2.3.1.47" evidence="5"/>
<sequence>MTSRDTEAVWPSPDRVFDWLEKEFARRAEAGIFRRLRTRGAEDEFIALQGNDYLGLSRDERVVEAAVEATRRWGTSSTGSRVVSGSTALHAEFEEELADFTGAEAALVFSSGYMANLSAITTLSGPESVIVTDQDIHASLIDGCRLSRSEVSVAPHLDVKAMGEVLRNRRQPNALVITDSVFSVDGDLAPLSDVIEVCRRHQAALLVDDAHGFGVLGEGGRGAAHAAGLASAPDVVTSLTLSKSLGAQGGAVFGPRRAIRQMVESARTFIFDTGLAPASVAAALAALRIMRTEPDLVPRARGIAADMSTRLKERGFTVSTPDAAVVSVRAPSPKAADEWARHCAERGVRVGCFRPPAVTDGISRIRIASRADLTPAQVDRAVTVITETAPEGALTS</sequence>
<dbReference type="InterPro" id="IPR001917">
    <property type="entry name" value="Aminotrans_II_pyridoxalP_BS"/>
</dbReference>
<dbReference type="GO" id="GO:0030170">
    <property type="term" value="F:pyridoxal phosphate binding"/>
    <property type="evidence" value="ECO:0007669"/>
    <property type="project" value="InterPro"/>
</dbReference>
<evidence type="ECO:0000256" key="8">
    <source>
        <dbReference type="ARBA" id="ARBA00022898"/>
    </source>
</evidence>
<keyword evidence="8 12" id="KW-0663">Pyridoxal phosphate</keyword>
<comment type="cofactor">
    <cofactor evidence="1 12">
        <name>pyridoxal 5'-phosphate</name>
        <dbReference type="ChEBI" id="CHEBI:597326"/>
    </cofactor>
</comment>
<evidence type="ECO:0000313" key="14">
    <source>
        <dbReference type="EMBL" id="TQE36432.1"/>
    </source>
</evidence>
<organism evidence="14 15">
    <name type="scientific">Streptomyces ipomoeae</name>
    <dbReference type="NCBI Taxonomy" id="103232"/>
    <lineage>
        <taxon>Bacteria</taxon>
        <taxon>Bacillati</taxon>
        <taxon>Actinomycetota</taxon>
        <taxon>Actinomycetes</taxon>
        <taxon>Kitasatosporales</taxon>
        <taxon>Streptomycetaceae</taxon>
        <taxon>Streptomyces</taxon>
    </lineage>
</organism>
<dbReference type="InterPro" id="IPR004839">
    <property type="entry name" value="Aminotransferase_I/II_large"/>
</dbReference>
<evidence type="ECO:0000256" key="12">
    <source>
        <dbReference type="RuleBase" id="RU003693"/>
    </source>
</evidence>